<proteinExistence type="predicted"/>
<dbReference type="SUPFAM" id="SSF82171">
    <property type="entry name" value="DPP6 N-terminal domain-like"/>
    <property type="match status" value="1"/>
</dbReference>
<dbReference type="Pfam" id="PF00930">
    <property type="entry name" value="DPPIV_N"/>
    <property type="match status" value="1"/>
</dbReference>
<protein>
    <submittedName>
        <fullName evidence="5">DPP IV N-terminal domain-containing protein</fullName>
    </submittedName>
</protein>
<sequence length="728" mass="83233">MRKITLLLALCLPFIGLAQKQTIATDKATYDGALWSKRLYYLQWIQGTDTYTYFKEGNLAIFDTKGTQVGAINLQKLSDTYNIESGYPTISYIDGNQVVVETSDHFYVYDYLIERPIFSIAVPEKAENRVYNHQQRAVAYTMDNNLFLATEKEPRFPIAVSKDENIISGQFIHRNEFGINEGIFWSPKGNYIAFYVKDVSQVQDYPLVDINTTPATLKSIKYPMAGSKNEIAKIGIFDVRLQTTYYLKVDNKDAHYLTNLAWTPDEKQILLAEVKRSQDHYDLNAYSRETGEKLQTLWKESNPKWVEPEKPAIFIPKRDNEFIWMSEKDGFMNLYVGNTRSTKFRQLTAFKWVVQEILGFDENGDNVFIQGTGADPRDQHIYSVNIRKGTVRSLTPKAGYHTAYLSSNGRYLLDIHSALKTPYNVSLVDVNAGSSKTFYQAPNPMENYDVGTVEFLTIKADDGTPLYAKMVKPRDFDPKKKYPVLVYVYGGPHDQLVVNQWNGATYPWMLAMAQNEQYIIFTLDNRGSENRGFAFESVIHRDLAKYAMKDQMKGVEYLKSLPYIDSKRMAVYGWSFGGFLSSSLMYRHPGTFTTAIAGGAVIDWKFYEVMYGERYMDTPEENPQGYQDNLVTNYIKNLQGNILYIHGYIDPIVVPQHMLTISQAAIKEGKVIHSFLYPNQEHNVLGNESIHLTKIIVDFILKNNVEQPENTENQPTQENADTTAGASL</sequence>
<evidence type="ECO:0000313" key="5">
    <source>
        <dbReference type="EMBL" id="MEB3075993.1"/>
    </source>
</evidence>
<feature type="region of interest" description="Disordered" evidence="1">
    <location>
        <begin position="708"/>
        <end position="728"/>
    </location>
</feature>
<dbReference type="RefSeq" id="WP_323984080.1">
    <property type="nucleotide sequence ID" value="NZ_JAYKBW010000014.1"/>
</dbReference>
<dbReference type="InterPro" id="IPR001375">
    <property type="entry name" value="Peptidase_S9_cat"/>
</dbReference>
<dbReference type="InterPro" id="IPR002469">
    <property type="entry name" value="Peptidase_S9B_N"/>
</dbReference>
<dbReference type="InterPro" id="IPR050278">
    <property type="entry name" value="Serine_Prot_S9B/DPPIV"/>
</dbReference>
<feature type="chain" id="PRO_5045451621" evidence="2">
    <location>
        <begin position="21"/>
        <end position="728"/>
    </location>
</feature>
<comment type="caution">
    <text evidence="5">The sequence shown here is derived from an EMBL/GenBank/DDBJ whole genome shotgun (WGS) entry which is preliminary data.</text>
</comment>
<evidence type="ECO:0000313" key="6">
    <source>
        <dbReference type="Proteomes" id="UP001311730"/>
    </source>
</evidence>
<gene>
    <name evidence="5" type="ORF">VJJ08_11910</name>
</gene>
<dbReference type="InterPro" id="IPR029058">
    <property type="entry name" value="AB_hydrolase_fold"/>
</dbReference>
<dbReference type="PANTHER" id="PTHR11731:SF193">
    <property type="entry name" value="DIPEPTIDYL PEPTIDASE 9"/>
    <property type="match status" value="1"/>
</dbReference>
<name>A0ABU5ZAK1_9FLAO</name>
<dbReference type="EMBL" id="JAYKBW010000014">
    <property type="protein sequence ID" value="MEB3075993.1"/>
    <property type="molecule type" value="Genomic_DNA"/>
</dbReference>
<dbReference type="Gene3D" id="2.140.10.30">
    <property type="entry name" value="Dipeptidylpeptidase IV, N-terminal domain"/>
    <property type="match status" value="1"/>
</dbReference>
<reference evidence="5 6" key="1">
    <citation type="submission" date="2023-12" db="EMBL/GenBank/DDBJ databases">
        <title>Genomic sequences of Capnocytophaga and Parvimonas strains.</title>
        <authorList>
            <person name="Watt R.M."/>
            <person name="Wang M."/>
            <person name="Yang T."/>
            <person name="Tong W.M."/>
        </authorList>
    </citation>
    <scope>NUCLEOTIDE SEQUENCE [LARGE SCALE GENOMIC DNA]</scope>
    <source>
        <strain evidence="5 6">CCUG 13096</strain>
    </source>
</reference>
<evidence type="ECO:0000256" key="2">
    <source>
        <dbReference type="SAM" id="SignalP"/>
    </source>
</evidence>
<feature type="signal peptide" evidence="2">
    <location>
        <begin position="1"/>
        <end position="20"/>
    </location>
</feature>
<keyword evidence="6" id="KW-1185">Reference proteome</keyword>
<feature type="domain" description="Peptidase S9 prolyl oligopeptidase catalytic" evidence="3">
    <location>
        <begin position="507"/>
        <end position="702"/>
    </location>
</feature>
<evidence type="ECO:0000256" key="1">
    <source>
        <dbReference type="SAM" id="MobiDB-lite"/>
    </source>
</evidence>
<organism evidence="5 6">
    <name type="scientific">Capnocytophaga gingivalis</name>
    <dbReference type="NCBI Taxonomy" id="1017"/>
    <lineage>
        <taxon>Bacteria</taxon>
        <taxon>Pseudomonadati</taxon>
        <taxon>Bacteroidota</taxon>
        <taxon>Flavobacteriia</taxon>
        <taxon>Flavobacteriales</taxon>
        <taxon>Flavobacteriaceae</taxon>
        <taxon>Capnocytophaga</taxon>
    </lineage>
</organism>
<evidence type="ECO:0000259" key="3">
    <source>
        <dbReference type="Pfam" id="PF00326"/>
    </source>
</evidence>
<keyword evidence="2" id="KW-0732">Signal</keyword>
<dbReference type="SUPFAM" id="SSF53474">
    <property type="entry name" value="alpha/beta-Hydrolases"/>
    <property type="match status" value="1"/>
</dbReference>
<dbReference type="Proteomes" id="UP001311730">
    <property type="component" value="Unassembled WGS sequence"/>
</dbReference>
<accession>A0ABU5ZAK1</accession>
<dbReference type="Pfam" id="PF00326">
    <property type="entry name" value="Peptidase_S9"/>
    <property type="match status" value="1"/>
</dbReference>
<feature type="domain" description="Dipeptidylpeptidase IV N-terminal" evidence="4">
    <location>
        <begin position="119"/>
        <end position="423"/>
    </location>
</feature>
<dbReference type="PANTHER" id="PTHR11731">
    <property type="entry name" value="PROTEASE FAMILY S9B,C DIPEPTIDYL-PEPTIDASE IV-RELATED"/>
    <property type="match status" value="1"/>
</dbReference>
<dbReference type="Gene3D" id="3.40.50.1820">
    <property type="entry name" value="alpha/beta hydrolase"/>
    <property type="match status" value="1"/>
</dbReference>
<evidence type="ECO:0000259" key="4">
    <source>
        <dbReference type="Pfam" id="PF00930"/>
    </source>
</evidence>